<feature type="transmembrane region" description="Helical" evidence="5">
    <location>
        <begin position="393"/>
        <end position="411"/>
    </location>
</feature>
<organism evidence="6 7">
    <name type="scientific">Gimesia alba</name>
    <dbReference type="NCBI Taxonomy" id="2527973"/>
    <lineage>
        <taxon>Bacteria</taxon>
        <taxon>Pseudomonadati</taxon>
        <taxon>Planctomycetota</taxon>
        <taxon>Planctomycetia</taxon>
        <taxon>Planctomycetales</taxon>
        <taxon>Planctomycetaceae</taxon>
        <taxon>Gimesia</taxon>
    </lineage>
</organism>
<protein>
    <submittedName>
        <fullName evidence="6">Major Facilitator Superfamily protein</fullName>
    </submittedName>
</protein>
<keyword evidence="7" id="KW-1185">Reference proteome</keyword>
<dbReference type="InterPro" id="IPR011701">
    <property type="entry name" value="MFS"/>
</dbReference>
<feature type="transmembrane region" description="Helical" evidence="5">
    <location>
        <begin position="226"/>
        <end position="248"/>
    </location>
</feature>
<feature type="compositionally biased region" description="Basic residues" evidence="4">
    <location>
        <begin position="459"/>
        <end position="476"/>
    </location>
</feature>
<dbReference type="Pfam" id="PF07690">
    <property type="entry name" value="MFS_1"/>
    <property type="match status" value="1"/>
</dbReference>
<sequence>MWSLKTAQRAIIVAGCLAMIYTQLTMSPATIEFARSLGATGLHIGILGALPTLMLFMQFVAAVLANHLQHRRWVWFSFCIVQRLVLIPVAVGPWLFPELSSLTLLWGLIFLTAINHALIHFTTPLWLSWMGDYLPHKGLNRYWGIRQLWMYWSGALSLLGGAFFLAESGLNIQQGFAVLICLGGVFGLVDILIFLKVDEPLVTKVKDPKLKEVLLTPFYDKNFRSFISFTCFWHFAAMLGAPFISYYLLDYIGMDVFRLLLLWTCSWIGGALLSKRLGSMAEHFGNRPMLILCTAFKSTNMLGLLLLPRDPTIAFWIMVPVFILDSLLNAGIAIANNGFMLKNSPAENRTMFIAAGTAVAGMVGGLTSIAAGAFLVLSSGWNFPLLGIDFNNFHILFTISLLMRLVAAVLARTVREPESHWTAQVVVQLVGVTPFRILRFPVGLYRSFRSDEDPDQALKAKRKRKRRASSAKNKKS</sequence>
<feature type="transmembrane region" description="Helical" evidence="5">
    <location>
        <begin position="7"/>
        <end position="24"/>
    </location>
</feature>
<dbReference type="PANTHER" id="PTHR23526:SF2">
    <property type="entry name" value="MAJOR FACILITATOR SUPERFAMILY (MFS) PROFILE DOMAIN-CONTAINING PROTEIN"/>
    <property type="match status" value="1"/>
</dbReference>
<feature type="transmembrane region" description="Helical" evidence="5">
    <location>
        <begin position="172"/>
        <end position="195"/>
    </location>
</feature>
<dbReference type="InterPro" id="IPR052528">
    <property type="entry name" value="Sugar_transport-like"/>
</dbReference>
<dbReference type="Gene3D" id="1.20.1250.20">
    <property type="entry name" value="MFS general substrate transporter like domains"/>
    <property type="match status" value="2"/>
</dbReference>
<keyword evidence="1 5" id="KW-0812">Transmembrane</keyword>
<reference evidence="6 7" key="1">
    <citation type="submission" date="2019-02" db="EMBL/GenBank/DDBJ databases">
        <title>Deep-cultivation of Planctomycetes and their phenomic and genomic characterization uncovers novel biology.</title>
        <authorList>
            <person name="Wiegand S."/>
            <person name="Jogler M."/>
            <person name="Boedeker C."/>
            <person name="Pinto D."/>
            <person name="Vollmers J."/>
            <person name="Rivas-Marin E."/>
            <person name="Kohn T."/>
            <person name="Peeters S.H."/>
            <person name="Heuer A."/>
            <person name="Rast P."/>
            <person name="Oberbeckmann S."/>
            <person name="Bunk B."/>
            <person name="Jeske O."/>
            <person name="Meyerdierks A."/>
            <person name="Storesund J.E."/>
            <person name="Kallscheuer N."/>
            <person name="Luecker S."/>
            <person name="Lage O.M."/>
            <person name="Pohl T."/>
            <person name="Merkel B.J."/>
            <person name="Hornburger P."/>
            <person name="Mueller R.-W."/>
            <person name="Bruemmer F."/>
            <person name="Labrenz M."/>
            <person name="Spormann A.M."/>
            <person name="Op den Camp H."/>
            <person name="Overmann J."/>
            <person name="Amann R."/>
            <person name="Jetten M.S.M."/>
            <person name="Mascher T."/>
            <person name="Medema M.H."/>
            <person name="Devos D.P."/>
            <person name="Kaster A.-K."/>
            <person name="Ovreas L."/>
            <person name="Rohde M."/>
            <person name="Galperin M.Y."/>
            <person name="Jogler C."/>
        </authorList>
    </citation>
    <scope>NUCLEOTIDE SEQUENCE [LARGE SCALE GENOMIC DNA]</scope>
    <source>
        <strain evidence="6 7">Pan241w</strain>
    </source>
</reference>
<dbReference type="InterPro" id="IPR036259">
    <property type="entry name" value="MFS_trans_sf"/>
</dbReference>
<dbReference type="RefSeq" id="WP_232107398.1">
    <property type="nucleotide sequence ID" value="NZ_CP036269.1"/>
</dbReference>
<dbReference type="Proteomes" id="UP000317171">
    <property type="component" value="Chromosome"/>
</dbReference>
<dbReference type="EMBL" id="CP036269">
    <property type="protein sequence ID" value="QDT41906.1"/>
    <property type="molecule type" value="Genomic_DNA"/>
</dbReference>
<dbReference type="AlphaFoldDB" id="A0A517RDG1"/>
<proteinExistence type="predicted"/>
<feature type="transmembrane region" description="Helical" evidence="5">
    <location>
        <begin position="44"/>
        <end position="66"/>
    </location>
</feature>
<evidence type="ECO:0000256" key="4">
    <source>
        <dbReference type="SAM" id="MobiDB-lite"/>
    </source>
</evidence>
<dbReference type="KEGG" id="gaz:Pan241w_19860"/>
<dbReference type="PANTHER" id="PTHR23526">
    <property type="entry name" value="INTEGRAL MEMBRANE TRANSPORT PROTEIN-RELATED"/>
    <property type="match status" value="1"/>
</dbReference>
<keyword evidence="3 5" id="KW-0472">Membrane</keyword>
<accession>A0A517RDG1</accession>
<dbReference type="SUPFAM" id="SSF103473">
    <property type="entry name" value="MFS general substrate transporter"/>
    <property type="match status" value="1"/>
</dbReference>
<keyword evidence="2 5" id="KW-1133">Transmembrane helix</keyword>
<feature type="transmembrane region" description="Helical" evidence="5">
    <location>
        <begin position="351"/>
        <end position="381"/>
    </location>
</feature>
<feature type="transmembrane region" description="Helical" evidence="5">
    <location>
        <begin position="313"/>
        <end position="339"/>
    </location>
</feature>
<evidence type="ECO:0000313" key="6">
    <source>
        <dbReference type="EMBL" id="QDT41906.1"/>
    </source>
</evidence>
<evidence type="ECO:0000256" key="2">
    <source>
        <dbReference type="ARBA" id="ARBA00022989"/>
    </source>
</evidence>
<feature type="transmembrane region" description="Helical" evidence="5">
    <location>
        <begin position="73"/>
        <end position="96"/>
    </location>
</feature>
<evidence type="ECO:0000256" key="1">
    <source>
        <dbReference type="ARBA" id="ARBA00022692"/>
    </source>
</evidence>
<feature type="transmembrane region" description="Helical" evidence="5">
    <location>
        <begin position="102"/>
        <end position="127"/>
    </location>
</feature>
<gene>
    <name evidence="6" type="ORF">Pan241w_19860</name>
</gene>
<feature type="region of interest" description="Disordered" evidence="4">
    <location>
        <begin position="452"/>
        <end position="476"/>
    </location>
</feature>
<evidence type="ECO:0000313" key="7">
    <source>
        <dbReference type="Proteomes" id="UP000317171"/>
    </source>
</evidence>
<evidence type="ECO:0000256" key="5">
    <source>
        <dbReference type="SAM" id="Phobius"/>
    </source>
</evidence>
<name>A0A517RDG1_9PLAN</name>
<evidence type="ECO:0000256" key="3">
    <source>
        <dbReference type="ARBA" id="ARBA00023136"/>
    </source>
</evidence>
<feature type="transmembrane region" description="Helical" evidence="5">
    <location>
        <begin position="148"/>
        <end position="166"/>
    </location>
</feature>
<dbReference type="GO" id="GO:0022857">
    <property type="term" value="F:transmembrane transporter activity"/>
    <property type="evidence" value="ECO:0007669"/>
    <property type="project" value="InterPro"/>
</dbReference>